<sequence length="229" mass="25375">MPADTATTTTDAAARIPLPTTPSGTSISVSRTSIREALQHAGRIASWSSATTIFCENNNKKKKKKKKKNDDEFMAQNISSTTTTTTTSRTVHSSFHAIREKKQGRRGYGYNDEDEDEDDDEKENKDLPTPPGPDGGGYKKRCYGYGYNDENDEDDEDEDTPDNEDDEKLSNATGRLSMKSEFSRPPPSPPAKKGFKELININRNITKNATMASSNNLAWVPNGSQEQEQ</sequence>
<proteinExistence type="predicted"/>
<comment type="caution">
    <text evidence="2">The sequence shown here is derived from an EMBL/GenBank/DDBJ whole genome shotgun (WGS) entry which is preliminary data.</text>
</comment>
<dbReference type="Proteomes" id="UP000749646">
    <property type="component" value="Unassembled WGS sequence"/>
</dbReference>
<evidence type="ECO:0000313" key="2">
    <source>
        <dbReference type="EMBL" id="KAF9995252.1"/>
    </source>
</evidence>
<dbReference type="EMBL" id="JAAAHW010001394">
    <property type="protein sequence ID" value="KAF9995252.1"/>
    <property type="molecule type" value="Genomic_DNA"/>
</dbReference>
<protein>
    <submittedName>
        <fullName evidence="2">Uncharacterized protein</fullName>
    </submittedName>
</protein>
<feature type="compositionally biased region" description="Low complexity" evidence="1">
    <location>
        <begin position="79"/>
        <end position="94"/>
    </location>
</feature>
<feature type="compositionally biased region" description="Acidic residues" evidence="1">
    <location>
        <begin position="111"/>
        <end position="121"/>
    </location>
</feature>
<gene>
    <name evidence="2" type="ORF">BGZ65_009116</name>
</gene>
<feature type="region of interest" description="Disordered" evidence="1">
    <location>
        <begin position="58"/>
        <end position="196"/>
    </location>
</feature>
<name>A0A9P6MER3_9FUNG</name>
<keyword evidence="3" id="KW-1185">Reference proteome</keyword>
<feature type="compositionally biased region" description="Low complexity" evidence="1">
    <location>
        <begin position="1"/>
        <end position="14"/>
    </location>
</feature>
<accession>A0A9P6MER3</accession>
<organism evidence="2 3">
    <name type="scientific">Modicella reniformis</name>
    <dbReference type="NCBI Taxonomy" id="1440133"/>
    <lineage>
        <taxon>Eukaryota</taxon>
        <taxon>Fungi</taxon>
        <taxon>Fungi incertae sedis</taxon>
        <taxon>Mucoromycota</taxon>
        <taxon>Mortierellomycotina</taxon>
        <taxon>Mortierellomycetes</taxon>
        <taxon>Mortierellales</taxon>
        <taxon>Mortierellaceae</taxon>
        <taxon>Modicella</taxon>
    </lineage>
</organism>
<evidence type="ECO:0000256" key="1">
    <source>
        <dbReference type="SAM" id="MobiDB-lite"/>
    </source>
</evidence>
<evidence type="ECO:0000313" key="3">
    <source>
        <dbReference type="Proteomes" id="UP000749646"/>
    </source>
</evidence>
<feature type="region of interest" description="Disordered" evidence="1">
    <location>
        <begin position="1"/>
        <end position="29"/>
    </location>
</feature>
<reference evidence="2" key="1">
    <citation type="journal article" date="2020" name="Fungal Divers.">
        <title>Resolving the Mortierellaceae phylogeny through synthesis of multi-gene phylogenetics and phylogenomics.</title>
        <authorList>
            <person name="Vandepol N."/>
            <person name="Liber J."/>
            <person name="Desiro A."/>
            <person name="Na H."/>
            <person name="Kennedy M."/>
            <person name="Barry K."/>
            <person name="Grigoriev I.V."/>
            <person name="Miller A.N."/>
            <person name="O'Donnell K."/>
            <person name="Stajich J.E."/>
            <person name="Bonito G."/>
        </authorList>
    </citation>
    <scope>NUCLEOTIDE SEQUENCE</scope>
    <source>
        <strain evidence="2">MES-2147</strain>
    </source>
</reference>
<dbReference type="AlphaFoldDB" id="A0A9P6MER3"/>
<feature type="compositionally biased region" description="Acidic residues" evidence="1">
    <location>
        <begin position="149"/>
        <end position="167"/>
    </location>
</feature>